<dbReference type="Proteomes" id="UP001217089">
    <property type="component" value="Unassembled WGS sequence"/>
</dbReference>
<dbReference type="InterPro" id="IPR045864">
    <property type="entry name" value="aa-tRNA-synth_II/BPL/LPL"/>
</dbReference>
<evidence type="ECO:0000256" key="1">
    <source>
        <dbReference type="ARBA" id="ARBA00010728"/>
    </source>
</evidence>
<organism evidence="3 4">
    <name type="scientific">Tegillarca granosa</name>
    <name type="common">Malaysian cockle</name>
    <name type="synonym">Anadara granosa</name>
    <dbReference type="NCBI Taxonomy" id="220873"/>
    <lineage>
        <taxon>Eukaryota</taxon>
        <taxon>Metazoa</taxon>
        <taxon>Spiralia</taxon>
        <taxon>Lophotrochozoa</taxon>
        <taxon>Mollusca</taxon>
        <taxon>Bivalvia</taxon>
        <taxon>Autobranchia</taxon>
        <taxon>Pteriomorphia</taxon>
        <taxon>Arcoida</taxon>
        <taxon>Arcoidea</taxon>
        <taxon>Arcidae</taxon>
        <taxon>Tegillarca</taxon>
    </lineage>
</organism>
<comment type="caution">
    <text evidence="3">The sequence shown here is derived from an EMBL/GenBank/DDBJ whole genome shotgun (WGS) entry which is preliminary data.</text>
</comment>
<dbReference type="PANTHER" id="PTHR11778">
    <property type="entry name" value="SERYL-TRNA SYNTHETASE"/>
    <property type="match status" value="1"/>
</dbReference>
<sequence>MHTTSLVFRNFHHVIGRTYCQKRYYCFLKASVESTNRILSPCIDISKTFRSCHGDVEYQPSSALFISGKSVEFSPFLTIDLDLEDRFKDLNLLKKNLEVRGLNNAVDLEKLVCQYKKLTELHEQKSQMSNKEWKSTTRQFRTEYWDLTEEVMLMGLKLPNYLHPDTPETVEVLEQIGSPDAVEKTHSHISIAQKYNLIKFSDIGKKAYFLKGDLAMLEQSLLSFICKRLTSKEYIQAHITEFFRTLPVEGAGIDFTDTDQIYLLEQKAEGKHVDNKPLTGYYARGVSLVTFAAMVTKKIYKSSYLPLNYFVSGRSYLTESAQEKLPGLFGALQTMKVETISLCENTDMAESVYKQYWQEVVEMYKLFNFPLRLIRVPANSLQPSEQMRSEVQMWAPSIQSFIKVASVSMIGDYLSRRLMCRHGNKKKGNLSLLYMVLHI</sequence>
<dbReference type="EMBL" id="JARBDR010000154">
    <property type="protein sequence ID" value="KAJ8319705.1"/>
    <property type="molecule type" value="Genomic_DNA"/>
</dbReference>
<comment type="similarity">
    <text evidence="1">Belongs to the class-II aminoacyl-tRNA synthetase family. Type-1 seryl-tRNA synthetase subfamily.</text>
</comment>
<name>A0ABQ9FTW5_TEGGR</name>
<accession>A0ABQ9FTW5</accession>
<dbReference type="SUPFAM" id="SSF55681">
    <property type="entry name" value="Class II aaRS and biotin synthetases"/>
    <property type="match status" value="1"/>
</dbReference>
<evidence type="ECO:0000313" key="4">
    <source>
        <dbReference type="Proteomes" id="UP001217089"/>
    </source>
</evidence>
<gene>
    <name evidence="3" type="ORF">KUTeg_002748</name>
</gene>
<dbReference type="Gene3D" id="3.30.930.10">
    <property type="entry name" value="Bira Bifunctional Protein, Domain 2"/>
    <property type="match status" value="1"/>
</dbReference>
<evidence type="ECO:0000313" key="3">
    <source>
        <dbReference type="EMBL" id="KAJ8319705.1"/>
    </source>
</evidence>
<dbReference type="Pfam" id="PF00587">
    <property type="entry name" value="tRNA-synt_2b"/>
    <property type="match status" value="1"/>
</dbReference>
<dbReference type="InterPro" id="IPR002314">
    <property type="entry name" value="aa-tRNA-synt_IIb"/>
</dbReference>
<dbReference type="InterPro" id="IPR002317">
    <property type="entry name" value="Ser-tRNA-ligase_type_1"/>
</dbReference>
<proteinExistence type="inferred from homology"/>
<protein>
    <recommendedName>
        <fullName evidence="2">Aminoacyl-tRNA synthetase class II (G/ P/ S/T) domain-containing protein</fullName>
    </recommendedName>
</protein>
<reference evidence="3 4" key="1">
    <citation type="submission" date="2022-12" db="EMBL/GenBank/DDBJ databases">
        <title>Chromosome-level genome of Tegillarca granosa.</title>
        <authorList>
            <person name="Kim J."/>
        </authorList>
    </citation>
    <scope>NUCLEOTIDE SEQUENCE [LARGE SCALE GENOMIC DNA]</scope>
    <source>
        <strain evidence="3">Teg-2019</strain>
        <tissue evidence="3">Adductor muscle</tissue>
    </source>
</reference>
<keyword evidence="4" id="KW-1185">Reference proteome</keyword>
<feature type="domain" description="Aminoacyl-tRNA synthetase class II (G/ P/ S/T)" evidence="2">
    <location>
        <begin position="281"/>
        <end position="427"/>
    </location>
</feature>
<evidence type="ECO:0000259" key="2">
    <source>
        <dbReference type="Pfam" id="PF00587"/>
    </source>
</evidence>